<sequence length="152" mass="17873">MARLLGNCSRLEVRAMNRFLWAKNLPESEIHSQIMEVYVEEAMNRQHVEKLCHSNQSDGKYVENGNMTVSSWQSSYMTEVNTKNSLVYVALYHIHHIWNYRVRLRESDQPIGRLRKTCKNAFPRTIPVSFDRLDTPTATESCLNVNFFKFTR</sequence>
<comment type="caution">
    <text evidence="1">The sequence shown here is derived from an EMBL/GenBank/DDBJ whole genome shotgun (WGS) entry which is preliminary data.</text>
</comment>
<protein>
    <submittedName>
        <fullName evidence="1">Uncharacterized protein</fullName>
    </submittedName>
</protein>
<evidence type="ECO:0000313" key="2">
    <source>
        <dbReference type="Proteomes" id="UP000887159"/>
    </source>
</evidence>
<accession>A0A8X6VJD1</accession>
<dbReference type="EMBL" id="BMAU01021332">
    <property type="protein sequence ID" value="GFY14974.1"/>
    <property type="molecule type" value="Genomic_DNA"/>
</dbReference>
<dbReference type="Proteomes" id="UP000887159">
    <property type="component" value="Unassembled WGS sequence"/>
</dbReference>
<keyword evidence="2" id="KW-1185">Reference proteome</keyword>
<evidence type="ECO:0000313" key="1">
    <source>
        <dbReference type="EMBL" id="GFY14974.1"/>
    </source>
</evidence>
<name>A0A8X6VJD1_TRICX</name>
<dbReference type="AlphaFoldDB" id="A0A8X6VJD1"/>
<gene>
    <name evidence="1" type="ORF">TNCV_235241</name>
</gene>
<proteinExistence type="predicted"/>
<organism evidence="1 2">
    <name type="scientific">Trichonephila clavipes</name>
    <name type="common">Golden silk orbweaver</name>
    <name type="synonym">Nephila clavipes</name>
    <dbReference type="NCBI Taxonomy" id="2585209"/>
    <lineage>
        <taxon>Eukaryota</taxon>
        <taxon>Metazoa</taxon>
        <taxon>Ecdysozoa</taxon>
        <taxon>Arthropoda</taxon>
        <taxon>Chelicerata</taxon>
        <taxon>Arachnida</taxon>
        <taxon>Araneae</taxon>
        <taxon>Araneomorphae</taxon>
        <taxon>Entelegynae</taxon>
        <taxon>Araneoidea</taxon>
        <taxon>Nephilidae</taxon>
        <taxon>Trichonephila</taxon>
    </lineage>
</organism>
<reference evidence="1" key="1">
    <citation type="submission" date="2020-08" db="EMBL/GenBank/DDBJ databases">
        <title>Multicomponent nature underlies the extraordinary mechanical properties of spider dragline silk.</title>
        <authorList>
            <person name="Kono N."/>
            <person name="Nakamura H."/>
            <person name="Mori M."/>
            <person name="Yoshida Y."/>
            <person name="Ohtoshi R."/>
            <person name="Malay A.D."/>
            <person name="Moran D.A.P."/>
            <person name="Tomita M."/>
            <person name="Numata K."/>
            <person name="Arakawa K."/>
        </authorList>
    </citation>
    <scope>NUCLEOTIDE SEQUENCE</scope>
</reference>